<dbReference type="PANTHER" id="PTHR31403">
    <property type="entry name" value="PHOSPHOLIPASE A1-IBETA2, CHLOROPLASTIC"/>
    <property type="match status" value="1"/>
</dbReference>
<evidence type="ECO:0000256" key="7">
    <source>
        <dbReference type="ARBA" id="ARBA00022963"/>
    </source>
</evidence>
<evidence type="ECO:0000313" key="12">
    <source>
        <dbReference type="Proteomes" id="UP000823775"/>
    </source>
</evidence>
<accession>A0ABS8V8U7</accession>
<evidence type="ECO:0000256" key="1">
    <source>
        <dbReference type="ARBA" id="ARBA00004229"/>
    </source>
</evidence>
<dbReference type="SUPFAM" id="SSF53474">
    <property type="entry name" value="alpha/beta-Hydrolases"/>
    <property type="match status" value="1"/>
</dbReference>
<dbReference type="Proteomes" id="UP000823775">
    <property type="component" value="Unassembled WGS sequence"/>
</dbReference>
<dbReference type="PANTHER" id="PTHR31403:SF51">
    <property type="entry name" value="PHOSPHOLIPASE A1-IGAMMA2, CHLOROPLASTIC"/>
    <property type="match status" value="1"/>
</dbReference>
<keyword evidence="8" id="KW-0443">Lipid metabolism</keyword>
<dbReference type="Gene3D" id="3.40.50.1820">
    <property type="entry name" value="alpha/beta hydrolase"/>
    <property type="match status" value="1"/>
</dbReference>
<keyword evidence="3" id="KW-0150">Chloroplast</keyword>
<dbReference type="InterPro" id="IPR029058">
    <property type="entry name" value="AB_hydrolase_fold"/>
</dbReference>
<dbReference type="EMBL" id="JACEIK010003730">
    <property type="protein sequence ID" value="MCD9642867.1"/>
    <property type="molecule type" value="Genomic_DNA"/>
</dbReference>
<feature type="compositionally biased region" description="Polar residues" evidence="9">
    <location>
        <begin position="1"/>
        <end position="19"/>
    </location>
</feature>
<evidence type="ECO:0000313" key="11">
    <source>
        <dbReference type="EMBL" id="MCD9642867.1"/>
    </source>
</evidence>
<proteinExistence type="inferred from homology"/>
<evidence type="ECO:0000259" key="10">
    <source>
        <dbReference type="Pfam" id="PF01764"/>
    </source>
</evidence>
<evidence type="ECO:0000256" key="4">
    <source>
        <dbReference type="ARBA" id="ARBA00022640"/>
    </source>
</evidence>
<comment type="subcellular location">
    <subcellularLocation>
        <location evidence="1">Plastid</location>
        <location evidence="1">Chloroplast</location>
    </subcellularLocation>
</comment>
<dbReference type="InterPro" id="IPR002921">
    <property type="entry name" value="Fungal_lipase-type"/>
</dbReference>
<keyword evidence="7" id="KW-0442">Lipid degradation</keyword>
<comment type="caution">
    <text evidence="11">The sequence shown here is derived from an EMBL/GenBank/DDBJ whole genome shotgun (WGS) entry which is preliminary data.</text>
</comment>
<feature type="region of interest" description="Disordered" evidence="9">
    <location>
        <begin position="72"/>
        <end position="96"/>
    </location>
</feature>
<protein>
    <recommendedName>
        <fullName evidence="10">Fungal lipase-type domain-containing protein</fullName>
    </recommendedName>
</protein>
<feature type="domain" description="Fungal lipase-type" evidence="10">
    <location>
        <begin position="223"/>
        <end position="380"/>
    </location>
</feature>
<feature type="region of interest" description="Disordered" evidence="9">
    <location>
        <begin position="1"/>
        <end position="25"/>
    </location>
</feature>
<evidence type="ECO:0000256" key="2">
    <source>
        <dbReference type="ARBA" id="ARBA00010701"/>
    </source>
</evidence>
<name>A0ABS8V8U7_DATST</name>
<dbReference type="Pfam" id="PF01764">
    <property type="entry name" value="Lipase_3"/>
    <property type="match status" value="1"/>
</dbReference>
<sequence length="518" mass="59178">MASSLTNSIRTTFQTSTPHQPEGTISFRPDSFLSSSYFPNRVLKLSTRTPSLSSKTGRSLTSIISELEKERDNKTLDELEESESSTSSRKNQEPEVADRWLEIHGQDDWVGMLDPMDPLLRNELIRYGEMAQACYDAFDFDPYSKYCGSCKFPRRKFFDGLDMTHYGYDITRYLYATSNINLPNFFKQSRWPKVWSKNANWIGYVAVSNDEMSKRLGRRDITIAWRGTVTRLEWIADLMDYLRPISSDNIPCPDPNVKVESGFLDLYTDKDEKCRYCKFSAREQILTEMKRLVEMYPDEEISITVTGHSLGSALAILSAYDIVETGLNVRADASAVPICVFSFSGPRVGNVRFKERLEKLGVKVLRVVNVHDIVPKSPGLVLNEHSPSMVMKICEGLPWSYSHVGVELALDHKNSPFLKPTNDLVCAHNLEAHLHLLDGYHGKGRRFVLAKGRDIALVNKACDFLKDHYCVPPNWRQDENKGMIRDKDGRWIQPERPRLDDHPPDIHHHLKHLGLSSS</sequence>
<keyword evidence="4" id="KW-0934">Plastid</keyword>
<comment type="similarity">
    <text evidence="2">Belongs to the AB hydrolase superfamily. Lipase family.</text>
</comment>
<dbReference type="CDD" id="cd00519">
    <property type="entry name" value="Lipase_3"/>
    <property type="match status" value="1"/>
</dbReference>
<keyword evidence="6" id="KW-0809">Transit peptide</keyword>
<keyword evidence="12" id="KW-1185">Reference proteome</keyword>
<evidence type="ECO:0000256" key="3">
    <source>
        <dbReference type="ARBA" id="ARBA00022528"/>
    </source>
</evidence>
<evidence type="ECO:0000256" key="5">
    <source>
        <dbReference type="ARBA" id="ARBA00022801"/>
    </source>
</evidence>
<keyword evidence="5" id="KW-0378">Hydrolase</keyword>
<evidence type="ECO:0000256" key="9">
    <source>
        <dbReference type="SAM" id="MobiDB-lite"/>
    </source>
</evidence>
<evidence type="ECO:0000256" key="8">
    <source>
        <dbReference type="ARBA" id="ARBA00023098"/>
    </source>
</evidence>
<evidence type="ECO:0000256" key="6">
    <source>
        <dbReference type="ARBA" id="ARBA00022946"/>
    </source>
</evidence>
<reference evidence="11 12" key="1">
    <citation type="journal article" date="2021" name="BMC Genomics">
        <title>Datura genome reveals duplications of psychoactive alkaloid biosynthetic genes and high mutation rate following tissue culture.</title>
        <authorList>
            <person name="Rajewski A."/>
            <person name="Carter-House D."/>
            <person name="Stajich J."/>
            <person name="Litt A."/>
        </authorList>
    </citation>
    <scope>NUCLEOTIDE SEQUENCE [LARGE SCALE GENOMIC DNA]</scope>
    <source>
        <strain evidence="11">AR-01</strain>
    </source>
</reference>
<gene>
    <name evidence="11" type="ORF">HAX54_029908</name>
</gene>
<organism evidence="11 12">
    <name type="scientific">Datura stramonium</name>
    <name type="common">Jimsonweed</name>
    <name type="synonym">Common thornapple</name>
    <dbReference type="NCBI Taxonomy" id="4076"/>
    <lineage>
        <taxon>Eukaryota</taxon>
        <taxon>Viridiplantae</taxon>
        <taxon>Streptophyta</taxon>
        <taxon>Embryophyta</taxon>
        <taxon>Tracheophyta</taxon>
        <taxon>Spermatophyta</taxon>
        <taxon>Magnoliopsida</taxon>
        <taxon>eudicotyledons</taxon>
        <taxon>Gunneridae</taxon>
        <taxon>Pentapetalae</taxon>
        <taxon>asterids</taxon>
        <taxon>lamiids</taxon>
        <taxon>Solanales</taxon>
        <taxon>Solanaceae</taxon>
        <taxon>Solanoideae</taxon>
        <taxon>Datureae</taxon>
        <taxon>Datura</taxon>
    </lineage>
</organism>